<evidence type="ECO:0000313" key="3">
    <source>
        <dbReference type="Proteomes" id="UP001142393"/>
    </source>
</evidence>
<evidence type="ECO:0000313" key="2">
    <source>
        <dbReference type="EMBL" id="KAJ3739883.1"/>
    </source>
</evidence>
<dbReference type="EMBL" id="JANVFU010000016">
    <property type="protein sequence ID" value="KAJ3739883.1"/>
    <property type="molecule type" value="Genomic_DNA"/>
</dbReference>
<evidence type="ECO:0008006" key="4">
    <source>
        <dbReference type="Google" id="ProtNLM"/>
    </source>
</evidence>
<feature type="region of interest" description="Disordered" evidence="1">
    <location>
        <begin position="1"/>
        <end position="22"/>
    </location>
</feature>
<feature type="non-terminal residue" evidence="2">
    <location>
        <position position="201"/>
    </location>
</feature>
<dbReference type="AlphaFoldDB" id="A0A9W8NSC0"/>
<name>A0A9W8NSC0_9AGAR</name>
<evidence type="ECO:0000256" key="1">
    <source>
        <dbReference type="SAM" id="MobiDB-lite"/>
    </source>
</evidence>
<sequence length="201" mass="23433">MSLPSVSNAGPENTEENNRNDNASAYRFDLKLKFDSVPEWDGNTDTIVRWLSKINDLAKTSPTIFKQLGSVVPKRLKGSAETWYYSLPLNYRNEAEQTWETLRLIISDYYMNRKWFDNMKKRANNARYRETGYSHETPSEYFIRKNDLLTTVYENDDSLLISEIMSGAPTIWETILTTQVYQTTVELQSAIKFHEETLMSL</sequence>
<comment type="caution">
    <text evidence="2">The sequence shown here is derived from an EMBL/GenBank/DDBJ whole genome shotgun (WGS) entry which is preliminary data.</text>
</comment>
<keyword evidence="3" id="KW-1185">Reference proteome</keyword>
<organism evidence="2 3">
    <name type="scientific">Lentinula detonsa</name>
    <dbReference type="NCBI Taxonomy" id="2804962"/>
    <lineage>
        <taxon>Eukaryota</taxon>
        <taxon>Fungi</taxon>
        <taxon>Dikarya</taxon>
        <taxon>Basidiomycota</taxon>
        <taxon>Agaricomycotina</taxon>
        <taxon>Agaricomycetes</taxon>
        <taxon>Agaricomycetidae</taxon>
        <taxon>Agaricales</taxon>
        <taxon>Marasmiineae</taxon>
        <taxon>Omphalotaceae</taxon>
        <taxon>Lentinula</taxon>
    </lineage>
</organism>
<feature type="compositionally biased region" description="Polar residues" evidence="1">
    <location>
        <begin position="1"/>
        <end position="11"/>
    </location>
</feature>
<proteinExistence type="predicted"/>
<protein>
    <recommendedName>
        <fullName evidence="4">Retrotransposon gag domain-containing protein</fullName>
    </recommendedName>
</protein>
<gene>
    <name evidence="2" type="ORF">DFH05DRAFT_1406340</name>
</gene>
<accession>A0A9W8NSC0</accession>
<dbReference type="Proteomes" id="UP001142393">
    <property type="component" value="Unassembled WGS sequence"/>
</dbReference>
<reference evidence="2 3" key="1">
    <citation type="journal article" date="2023" name="Proc. Natl. Acad. Sci. U.S.A.">
        <title>A global phylogenomic analysis of the shiitake genus Lentinula.</title>
        <authorList>
            <person name="Sierra-Patev S."/>
            <person name="Min B."/>
            <person name="Naranjo-Ortiz M."/>
            <person name="Looney B."/>
            <person name="Konkel Z."/>
            <person name="Slot J.C."/>
            <person name="Sakamoto Y."/>
            <person name="Steenwyk J.L."/>
            <person name="Rokas A."/>
            <person name="Carro J."/>
            <person name="Camarero S."/>
            <person name="Ferreira P."/>
            <person name="Molpeceres G."/>
            <person name="Ruiz-Duenas F.J."/>
            <person name="Serrano A."/>
            <person name="Henrissat B."/>
            <person name="Drula E."/>
            <person name="Hughes K.W."/>
            <person name="Mata J.L."/>
            <person name="Ishikawa N.K."/>
            <person name="Vargas-Isla R."/>
            <person name="Ushijima S."/>
            <person name="Smith C.A."/>
            <person name="Donoghue J."/>
            <person name="Ahrendt S."/>
            <person name="Andreopoulos W."/>
            <person name="He G."/>
            <person name="LaButti K."/>
            <person name="Lipzen A."/>
            <person name="Ng V."/>
            <person name="Riley R."/>
            <person name="Sandor L."/>
            <person name="Barry K."/>
            <person name="Martinez A.T."/>
            <person name="Xiao Y."/>
            <person name="Gibbons J.G."/>
            <person name="Terashima K."/>
            <person name="Grigoriev I.V."/>
            <person name="Hibbett D."/>
        </authorList>
    </citation>
    <scope>NUCLEOTIDE SEQUENCE [LARGE SCALE GENOMIC DNA]</scope>
    <source>
        <strain evidence="2 3">TFB7810</strain>
    </source>
</reference>